<dbReference type="PANTHER" id="PTHR33840:SF1">
    <property type="entry name" value="TLE1 PHOSPHOLIPASE DOMAIN-CONTAINING PROTEIN"/>
    <property type="match status" value="1"/>
</dbReference>
<sequence>MNLNSFSFQKHPSFSYSFLSTKTNKQNNSNRNTVPQNFSKMTKNIIVMCDRTWNNGIGIGELAFNFIIDGAIAVSLDKKIKEVFGFSHDAYTTRCIAGLIRNCDILKRDRDTTPDQIDKLKSFSYSDTEKPIIKFLGLWDTVSAYDLPAYVIGEGFI</sequence>
<dbReference type="Proteomes" id="UP000265703">
    <property type="component" value="Unassembled WGS sequence"/>
</dbReference>
<protein>
    <submittedName>
        <fullName evidence="1">Uncharacterized protein</fullName>
    </submittedName>
</protein>
<gene>
    <name evidence="1" type="ORF">C1645_878759</name>
</gene>
<dbReference type="PANTHER" id="PTHR33840">
    <property type="match status" value="1"/>
</dbReference>
<dbReference type="AlphaFoldDB" id="A0A397SJG0"/>
<organism evidence="1 2">
    <name type="scientific">Glomus cerebriforme</name>
    <dbReference type="NCBI Taxonomy" id="658196"/>
    <lineage>
        <taxon>Eukaryota</taxon>
        <taxon>Fungi</taxon>
        <taxon>Fungi incertae sedis</taxon>
        <taxon>Mucoromycota</taxon>
        <taxon>Glomeromycotina</taxon>
        <taxon>Glomeromycetes</taxon>
        <taxon>Glomerales</taxon>
        <taxon>Glomeraceae</taxon>
        <taxon>Glomus</taxon>
    </lineage>
</organism>
<evidence type="ECO:0000313" key="1">
    <source>
        <dbReference type="EMBL" id="RIA86283.1"/>
    </source>
</evidence>
<comment type="caution">
    <text evidence="1">The sequence shown here is derived from an EMBL/GenBank/DDBJ whole genome shotgun (WGS) entry which is preliminary data.</text>
</comment>
<reference evidence="1 2" key="1">
    <citation type="submission" date="2018-06" db="EMBL/GenBank/DDBJ databases">
        <title>Comparative genomics reveals the genomic features of Rhizophagus irregularis, R. cerebriforme, R. diaphanum and Gigaspora rosea, and their symbiotic lifestyle signature.</title>
        <authorList>
            <person name="Morin E."/>
            <person name="San Clemente H."/>
            <person name="Chen E.C.H."/>
            <person name="De La Providencia I."/>
            <person name="Hainaut M."/>
            <person name="Kuo A."/>
            <person name="Kohler A."/>
            <person name="Murat C."/>
            <person name="Tang N."/>
            <person name="Roy S."/>
            <person name="Loubradou J."/>
            <person name="Henrissat B."/>
            <person name="Grigoriev I.V."/>
            <person name="Corradi N."/>
            <person name="Roux C."/>
            <person name="Martin F.M."/>
        </authorList>
    </citation>
    <scope>NUCLEOTIDE SEQUENCE [LARGE SCALE GENOMIC DNA]</scope>
    <source>
        <strain evidence="1 2">DAOM 227022</strain>
    </source>
</reference>
<proteinExistence type="predicted"/>
<accession>A0A397SJG0</accession>
<dbReference type="STRING" id="658196.A0A397SJG0"/>
<dbReference type="OrthoDB" id="59699at2759"/>
<evidence type="ECO:0000313" key="2">
    <source>
        <dbReference type="Proteomes" id="UP000265703"/>
    </source>
</evidence>
<dbReference type="EMBL" id="QKYT01000372">
    <property type="protein sequence ID" value="RIA86283.1"/>
    <property type="molecule type" value="Genomic_DNA"/>
</dbReference>
<name>A0A397SJG0_9GLOM</name>
<keyword evidence="2" id="KW-1185">Reference proteome</keyword>